<dbReference type="SUPFAM" id="SSF50978">
    <property type="entry name" value="WD40 repeat-like"/>
    <property type="match status" value="1"/>
</dbReference>
<protein>
    <recommendedName>
        <fullName evidence="14">Lethal giant larvae homologue 2 domain-containing protein</fullName>
    </recommendedName>
</protein>
<accession>A0AAN9YB59</accession>
<evidence type="ECO:0008006" key="14">
    <source>
        <dbReference type="Google" id="ProtNLM"/>
    </source>
</evidence>
<keyword evidence="8" id="KW-0472">Membrane</keyword>
<keyword evidence="5" id="KW-0963">Cytoplasm</keyword>
<organism evidence="12 13">
    <name type="scientific">Parthenolecanium corni</name>
    <dbReference type="NCBI Taxonomy" id="536013"/>
    <lineage>
        <taxon>Eukaryota</taxon>
        <taxon>Metazoa</taxon>
        <taxon>Ecdysozoa</taxon>
        <taxon>Arthropoda</taxon>
        <taxon>Hexapoda</taxon>
        <taxon>Insecta</taxon>
        <taxon>Pterygota</taxon>
        <taxon>Neoptera</taxon>
        <taxon>Paraneoptera</taxon>
        <taxon>Hemiptera</taxon>
        <taxon>Sternorrhyncha</taxon>
        <taxon>Coccoidea</taxon>
        <taxon>Coccidae</taxon>
        <taxon>Parthenolecanium</taxon>
    </lineage>
</organism>
<dbReference type="Pfam" id="PF08596">
    <property type="entry name" value="Lgl_C"/>
    <property type="match status" value="1"/>
</dbReference>
<dbReference type="InterPro" id="IPR013577">
    <property type="entry name" value="LLGL2"/>
</dbReference>
<keyword evidence="6" id="KW-0853">WD repeat</keyword>
<dbReference type="GO" id="GO:0006893">
    <property type="term" value="P:Golgi to plasma membrane transport"/>
    <property type="evidence" value="ECO:0007669"/>
    <property type="project" value="TreeGrafter"/>
</dbReference>
<evidence type="ECO:0000313" key="13">
    <source>
        <dbReference type="Proteomes" id="UP001367676"/>
    </source>
</evidence>
<feature type="domain" description="Lethal giant larvae homologue 2" evidence="10">
    <location>
        <begin position="25"/>
        <end position="99"/>
    </location>
</feature>
<gene>
    <name evidence="12" type="ORF">V9T40_005928</name>
</gene>
<evidence type="ECO:0000256" key="8">
    <source>
        <dbReference type="ARBA" id="ARBA00023136"/>
    </source>
</evidence>
<evidence type="ECO:0000259" key="10">
    <source>
        <dbReference type="Pfam" id="PF08366"/>
    </source>
</evidence>
<feature type="domain" description="Lethal giant larvae (Lgl)-like C-terminal" evidence="11">
    <location>
        <begin position="562"/>
        <end position="682"/>
    </location>
</feature>
<dbReference type="GO" id="GO:0019905">
    <property type="term" value="F:syntaxin binding"/>
    <property type="evidence" value="ECO:0007669"/>
    <property type="project" value="TreeGrafter"/>
</dbReference>
<dbReference type="GO" id="GO:0051294">
    <property type="term" value="P:establishment of spindle orientation"/>
    <property type="evidence" value="ECO:0007669"/>
    <property type="project" value="TreeGrafter"/>
</dbReference>
<dbReference type="Pfam" id="PF08366">
    <property type="entry name" value="LLGL"/>
    <property type="match status" value="1"/>
</dbReference>
<evidence type="ECO:0000256" key="7">
    <source>
        <dbReference type="ARBA" id="ARBA00022737"/>
    </source>
</evidence>
<dbReference type="EMBL" id="JBBCAQ010000003">
    <property type="protein sequence ID" value="KAK7604742.1"/>
    <property type="molecule type" value="Genomic_DNA"/>
</dbReference>
<evidence type="ECO:0000256" key="2">
    <source>
        <dbReference type="ARBA" id="ARBA00004496"/>
    </source>
</evidence>
<reference evidence="12 13" key="1">
    <citation type="submission" date="2024-03" db="EMBL/GenBank/DDBJ databases">
        <title>Adaptation during the transition from Ophiocordyceps entomopathogen to insect associate is accompanied by gene loss and intensified selection.</title>
        <authorList>
            <person name="Ward C.M."/>
            <person name="Onetto C.A."/>
            <person name="Borneman A.R."/>
        </authorList>
    </citation>
    <scope>NUCLEOTIDE SEQUENCE [LARGE SCALE GENOMIC DNA]</scope>
    <source>
        <strain evidence="12">AWRI1</strain>
        <tissue evidence="12">Single Adult Female</tissue>
    </source>
</reference>
<feature type="compositionally biased region" description="Polar residues" evidence="9">
    <location>
        <begin position="383"/>
        <end position="393"/>
    </location>
</feature>
<evidence type="ECO:0000256" key="6">
    <source>
        <dbReference type="ARBA" id="ARBA00022574"/>
    </source>
</evidence>
<dbReference type="InterPro" id="IPR013905">
    <property type="entry name" value="Lgl_C_dom"/>
</dbReference>
<dbReference type="GO" id="GO:0045159">
    <property type="term" value="F:myosin II binding"/>
    <property type="evidence" value="ECO:0007669"/>
    <property type="project" value="TreeGrafter"/>
</dbReference>
<dbReference type="GO" id="GO:0008593">
    <property type="term" value="P:regulation of Notch signaling pathway"/>
    <property type="evidence" value="ECO:0007669"/>
    <property type="project" value="TreeGrafter"/>
</dbReference>
<dbReference type="GO" id="GO:0005886">
    <property type="term" value="C:plasma membrane"/>
    <property type="evidence" value="ECO:0007669"/>
    <property type="project" value="TreeGrafter"/>
</dbReference>
<dbReference type="GO" id="GO:0030866">
    <property type="term" value="P:cortical actin cytoskeleton organization"/>
    <property type="evidence" value="ECO:0007669"/>
    <property type="project" value="TreeGrafter"/>
</dbReference>
<dbReference type="GO" id="GO:0032878">
    <property type="term" value="P:regulation of establishment or maintenance of cell polarity"/>
    <property type="evidence" value="ECO:0007669"/>
    <property type="project" value="TreeGrafter"/>
</dbReference>
<feature type="region of interest" description="Disordered" evidence="9">
    <location>
        <begin position="383"/>
        <end position="459"/>
    </location>
</feature>
<keyword evidence="7" id="KW-0677">Repeat</keyword>
<dbReference type="Proteomes" id="UP001367676">
    <property type="component" value="Unassembled WGS sequence"/>
</dbReference>
<feature type="region of interest" description="Disordered" evidence="9">
    <location>
        <begin position="715"/>
        <end position="770"/>
    </location>
</feature>
<feature type="compositionally biased region" description="Acidic residues" evidence="9">
    <location>
        <begin position="716"/>
        <end position="738"/>
    </location>
</feature>
<name>A0AAN9YB59_9HEMI</name>
<dbReference type="InterPro" id="IPR036322">
    <property type="entry name" value="WD40_repeat_dom_sf"/>
</dbReference>
<feature type="compositionally biased region" description="Basic residues" evidence="9">
    <location>
        <begin position="406"/>
        <end position="422"/>
    </location>
</feature>
<dbReference type="PRINTS" id="PR00962">
    <property type="entry name" value="LETHAL2GIANT"/>
</dbReference>
<proteinExistence type="inferred from homology"/>
<evidence type="ECO:0000313" key="12">
    <source>
        <dbReference type="EMBL" id="KAK7604742.1"/>
    </source>
</evidence>
<dbReference type="InterPro" id="IPR015943">
    <property type="entry name" value="WD40/YVTN_repeat-like_dom_sf"/>
</dbReference>
<evidence type="ECO:0000256" key="4">
    <source>
        <dbReference type="ARBA" id="ARBA00022483"/>
    </source>
</evidence>
<dbReference type="AlphaFoldDB" id="A0AAN9YB59"/>
<dbReference type="GO" id="GO:0012505">
    <property type="term" value="C:endomembrane system"/>
    <property type="evidence" value="ECO:0007669"/>
    <property type="project" value="UniProtKB-SubCell"/>
</dbReference>
<evidence type="ECO:0000256" key="3">
    <source>
        <dbReference type="ARBA" id="ARBA00008070"/>
    </source>
</evidence>
<keyword evidence="4" id="KW-0268">Exocytosis</keyword>
<dbReference type="GO" id="GO:0030864">
    <property type="term" value="C:cortical actin cytoskeleton"/>
    <property type="evidence" value="ECO:0007669"/>
    <property type="project" value="TreeGrafter"/>
</dbReference>
<feature type="compositionally biased region" description="Basic and acidic residues" evidence="9">
    <location>
        <begin position="739"/>
        <end position="749"/>
    </location>
</feature>
<dbReference type="InterPro" id="IPR000664">
    <property type="entry name" value="Lethal2_giant"/>
</dbReference>
<evidence type="ECO:0000256" key="5">
    <source>
        <dbReference type="ARBA" id="ARBA00022490"/>
    </source>
</evidence>
<dbReference type="GO" id="GO:0005096">
    <property type="term" value="F:GTPase activator activity"/>
    <property type="evidence" value="ECO:0007669"/>
    <property type="project" value="TreeGrafter"/>
</dbReference>
<dbReference type="Gene3D" id="2.130.10.10">
    <property type="entry name" value="YVTN repeat-like/Quinoprotein amine dehydrogenase"/>
    <property type="match status" value="1"/>
</dbReference>
<comment type="similarity">
    <text evidence="3">Belongs to the WD repeat L(2)GL family.</text>
</comment>
<evidence type="ECO:0000259" key="11">
    <source>
        <dbReference type="Pfam" id="PF08596"/>
    </source>
</evidence>
<sequence>MTQVGVSQNIGPLSSPSQNFEWRRHDNLIVFSGGMPRASYSDRNTVTIQHGSKHVVLDFTSKVIDFFVTYSTENDACESLIILLEEELVAVDLTNSEWRTIPLPYLISLHSSAVTFLTYVDDVSESIWSTLLSIGKSQTQESHSLLEWPVNGGVLKKAGDADKGVHRDLLITGHEDGSVRFWNAGSVVLSLVYTFKTNVIFIADDDPLDEPAENHAEEEEEEWPPFRKVGCFDPFSDDPRLAIKKVSLCPNTGTLIIAGSAGQIVILRLNEDAVTDKQIRVSTINIIPEKDNPDEVTYLWKGPQRLGLKGKTEEKNKITVSSPAGYQPFGIVQILPPAAVTAIALSASWSLVAVGTAHGLALYDFKSETPVFHRCTLNSNDYSSLSETPISRTKSFKKSLRESFRRIRGRSSTRHPDKHRSSKSSQSPVTPTGADRKRGGRPGENTPSNSPISPLDARPVERAIEARPTDDAMGSMVKCLHFFSTNVVHAHHAIPSLWAGTNNGTVYIFTLNVTGGTKRKNERTTAQLGKEIQLRHRAPVVSIIAINLGHKLLHVDDTPGPSGSHYVIISSEEQIKIFSLPNLKAVGKLKLTALEGSRVRRVALGQFSAGNHLETCLMCLTNLGECIILSIPDLRRQETAAIIKREDINGISSFAFTKFGEGLYLRSSSEIQRISLSTWRKTIPRCSLFLPNGTKAPVEASPIKAEKHDHFINGIPEEDEEVDDDHEDVDQDEEDGHESEDSLTKKESCGDNIKNPLSDEENSVIFNPDMSVITVDSVKDHLS</sequence>
<evidence type="ECO:0000256" key="1">
    <source>
        <dbReference type="ARBA" id="ARBA00004308"/>
    </source>
</evidence>
<evidence type="ECO:0000256" key="9">
    <source>
        <dbReference type="SAM" id="MobiDB-lite"/>
    </source>
</evidence>
<comment type="subcellular location">
    <subcellularLocation>
        <location evidence="2">Cytoplasm</location>
    </subcellularLocation>
    <subcellularLocation>
        <location evidence="1">Endomembrane system</location>
    </subcellularLocation>
</comment>
<dbReference type="PANTHER" id="PTHR10241">
    <property type="entry name" value="LETHAL 2 GIANT LARVAE PROTEIN"/>
    <property type="match status" value="1"/>
</dbReference>
<keyword evidence="13" id="KW-1185">Reference proteome</keyword>
<dbReference type="PANTHER" id="PTHR10241:SF29">
    <property type="entry name" value="LETHAL(2) GIANT LARVAE PROTEIN"/>
    <property type="match status" value="1"/>
</dbReference>
<comment type="caution">
    <text evidence="12">The sequence shown here is derived from an EMBL/GenBank/DDBJ whole genome shotgun (WGS) entry which is preliminary data.</text>
</comment>
<dbReference type="GO" id="GO:0006887">
    <property type="term" value="P:exocytosis"/>
    <property type="evidence" value="ECO:0007669"/>
    <property type="project" value="UniProtKB-KW"/>
</dbReference>